<dbReference type="Proteomes" id="UP000005877">
    <property type="component" value="Chromosome"/>
</dbReference>
<reference evidence="1 2" key="1">
    <citation type="journal article" date="2012" name="PLoS ONE">
        <title>The genome characteristics and predicted function of methyl-group oxidation pathway in the obligate aceticlastic methanogens, Methanosaeta spp.</title>
        <authorList>
            <person name="Zhu J."/>
            <person name="Zheng H."/>
            <person name="Ai G."/>
            <person name="Zhang G."/>
            <person name="Liu D."/>
            <person name="Liu X."/>
            <person name="Dong X."/>
        </authorList>
    </citation>
    <scope>NUCLEOTIDE SEQUENCE [LARGE SCALE GENOMIC DNA]</scope>
    <source>
        <strain evidence="1 2">6Ac</strain>
    </source>
</reference>
<dbReference type="AlphaFoldDB" id="G7WJW6"/>
<dbReference type="RefSeq" id="WP_014585596.1">
    <property type="nucleotide sequence ID" value="NC_017527.1"/>
</dbReference>
<dbReference type="OrthoDB" id="146853at2157"/>
<dbReference type="STRING" id="1110509.Mhar_0014"/>
<dbReference type="HOGENOM" id="CLU_867712_0_0_2"/>
<dbReference type="PANTHER" id="PTHR39673:SF8">
    <property type="entry name" value="GLUTAMATE SYNTHASE ALPHA SUBUNIT C-TERMINAL DOMAIN-CONTAINING PROTEIN"/>
    <property type="match status" value="1"/>
</dbReference>
<protein>
    <submittedName>
        <fullName evidence="1">Tungsten formylmethanofuran dehydrogenase, subunit C-like protein</fullName>
    </submittedName>
</protein>
<proteinExistence type="predicted"/>
<sequence>MIEIDAGGESCLCDFTFDFYWQHQGSRLDPEGVVSGATTWRGLVEALRRGEGVMIRGDVGGRLGSSLGVDLASFGGTGAPIEATGTIVVDGDVGPRMGISMLRGSIYVSGSVGMPAGNVLEVESDLTGYRRYLSITEVLERGGLVLDPNRIDGGELVLEDGLLRETLAARSGSGRRLRVEGDAGMSAGILMRSGSIEIKGDAGRNAGVLMKGGRIVIAGKADDFTAAEMRGGEIFVAGDAGGFICAKMTGGAVYAQKGKPIPPARDRPVRGEEVALVSKALGVSSFSAMTYRRFGV</sequence>
<evidence type="ECO:0000313" key="1">
    <source>
        <dbReference type="EMBL" id="AET63407.1"/>
    </source>
</evidence>
<dbReference type="InterPro" id="IPR036485">
    <property type="entry name" value="Glu_synth_asu_C_sf"/>
</dbReference>
<gene>
    <name evidence="1" type="ordered locus">Mhar_0014</name>
</gene>
<dbReference type="PATRIC" id="fig|1110509.7.peg.14"/>
<accession>G7WJW6</accession>
<dbReference type="GeneID" id="12509183"/>
<dbReference type="GO" id="GO:0016491">
    <property type="term" value="F:oxidoreductase activity"/>
    <property type="evidence" value="ECO:0007669"/>
    <property type="project" value="InterPro"/>
</dbReference>
<dbReference type="PANTHER" id="PTHR39673">
    <property type="entry name" value="TUNGSTEN FORMYLMETHANOFURAN DEHYDROGENASE, SUBUNIT C (FWDC)"/>
    <property type="match status" value="1"/>
</dbReference>
<dbReference type="Gene3D" id="2.160.20.60">
    <property type="entry name" value="Glutamate synthase, alpha subunit, C-terminal domain"/>
    <property type="match status" value="1"/>
</dbReference>
<dbReference type="KEGG" id="mhi:Mhar_0014"/>
<keyword evidence="2" id="KW-1185">Reference proteome</keyword>
<name>G7WJW6_METH6</name>
<dbReference type="EMBL" id="CP003117">
    <property type="protein sequence ID" value="AET63407.1"/>
    <property type="molecule type" value="Genomic_DNA"/>
</dbReference>
<organism evidence="1 2">
    <name type="scientific">Methanothrix harundinacea (strain 6Ac)</name>
    <name type="common">Methanosaeta harundinacea</name>
    <dbReference type="NCBI Taxonomy" id="1110509"/>
    <lineage>
        <taxon>Archaea</taxon>
        <taxon>Methanobacteriati</taxon>
        <taxon>Methanobacteriota</taxon>
        <taxon>Stenosarchaea group</taxon>
        <taxon>Methanomicrobia</taxon>
        <taxon>Methanotrichales</taxon>
        <taxon>Methanotrichaceae</taxon>
        <taxon>Methanothrix</taxon>
    </lineage>
</organism>
<evidence type="ECO:0000313" key="2">
    <source>
        <dbReference type="Proteomes" id="UP000005877"/>
    </source>
</evidence>
<dbReference type="SUPFAM" id="SSF69336">
    <property type="entry name" value="Alpha subunit of glutamate synthase, C-terminal domain"/>
    <property type="match status" value="2"/>
</dbReference>